<keyword evidence="2" id="KW-1185">Reference proteome</keyword>
<accession>A0ABU6HMA2</accession>
<dbReference type="Gene3D" id="3.40.50.150">
    <property type="entry name" value="Vaccinia Virus protein VP39"/>
    <property type="match status" value="1"/>
</dbReference>
<dbReference type="EC" id="2.1.-.-" evidence="1"/>
<dbReference type="CDD" id="cd02440">
    <property type="entry name" value="AdoMet_MTases"/>
    <property type="match status" value="1"/>
</dbReference>
<protein>
    <submittedName>
        <fullName evidence="1">Class I SAM-dependent methyltransferase</fullName>
        <ecNumber evidence="1">2.1.-.-</ecNumber>
    </submittedName>
</protein>
<dbReference type="GO" id="GO:0032259">
    <property type="term" value="P:methylation"/>
    <property type="evidence" value="ECO:0007669"/>
    <property type="project" value="UniProtKB-KW"/>
</dbReference>
<gene>
    <name evidence="1" type="ORF">VK792_17035</name>
</gene>
<proteinExistence type="predicted"/>
<dbReference type="GO" id="GO:0008168">
    <property type="term" value="F:methyltransferase activity"/>
    <property type="evidence" value="ECO:0007669"/>
    <property type="project" value="UniProtKB-KW"/>
</dbReference>
<sequence>MQDATFWDRAAARYAKSPIRDMDAYEHTLARVSAYLRPDMRGLELGCGTGSTALRLAPKVAELTATDFSPAMIDIARGKITDQHNLDFVVADPYHAPEGPFDVVMAFNLLHLLPNLESDLAQIHARLRPGGYLISKSVCLRDAQLWIRMIIPVLRAIGKAPYVSVFDIATLDDTIRRAGFEILETGVFPKKPPARFIVARRI</sequence>
<comment type="caution">
    <text evidence="1">The sequence shown here is derived from an EMBL/GenBank/DDBJ whole genome shotgun (WGS) entry which is preliminary data.</text>
</comment>
<dbReference type="EMBL" id="JAYLLH010000034">
    <property type="protein sequence ID" value="MEC3863001.1"/>
    <property type="molecule type" value="Genomic_DNA"/>
</dbReference>
<dbReference type="Pfam" id="PF13489">
    <property type="entry name" value="Methyltransf_23"/>
    <property type="match status" value="1"/>
</dbReference>
<dbReference type="Proteomes" id="UP001348149">
    <property type="component" value="Unassembled WGS sequence"/>
</dbReference>
<reference evidence="1 2" key="1">
    <citation type="submission" date="2024-01" db="EMBL/GenBank/DDBJ databases">
        <title>Mesobacterium rodlantinim sp. nov., isolated from shallow sea hydrothermal systems off Kueishantao Island.</title>
        <authorList>
            <person name="Su Z."/>
            <person name="Tang K."/>
        </authorList>
    </citation>
    <scope>NUCLEOTIDE SEQUENCE [LARGE SCALE GENOMIC DNA]</scope>
    <source>
        <strain evidence="1 2">TK19101</strain>
    </source>
</reference>
<evidence type="ECO:0000313" key="1">
    <source>
        <dbReference type="EMBL" id="MEC3863001.1"/>
    </source>
</evidence>
<dbReference type="SUPFAM" id="SSF53335">
    <property type="entry name" value="S-adenosyl-L-methionine-dependent methyltransferases"/>
    <property type="match status" value="1"/>
</dbReference>
<evidence type="ECO:0000313" key="2">
    <source>
        <dbReference type="Proteomes" id="UP001348149"/>
    </source>
</evidence>
<dbReference type="InterPro" id="IPR029063">
    <property type="entry name" value="SAM-dependent_MTases_sf"/>
</dbReference>
<keyword evidence="1" id="KW-0808">Transferase</keyword>
<keyword evidence="1" id="KW-0489">Methyltransferase</keyword>
<dbReference type="PANTHER" id="PTHR43861">
    <property type="entry name" value="TRANS-ACONITATE 2-METHYLTRANSFERASE-RELATED"/>
    <property type="match status" value="1"/>
</dbReference>
<dbReference type="RefSeq" id="WP_326299073.1">
    <property type="nucleotide sequence ID" value="NZ_JAYLLH010000034.1"/>
</dbReference>
<name>A0ABU6HMA2_9RHOB</name>
<organism evidence="1 2">
    <name type="scientific">Mesobacterium hydrothermale</name>
    <dbReference type="NCBI Taxonomy" id="3111907"/>
    <lineage>
        <taxon>Bacteria</taxon>
        <taxon>Pseudomonadati</taxon>
        <taxon>Pseudomonadota</taxon>
        <taxon>Alphaproteobacteria</taxon>
        <taxon>Rhodobacterales</taxon>
        <taxon>Roseobacteraceae</taxon>
        <taxon>Mesobacterium</taxon>
    </lineage>
</organism>